<dbReference type="InterPro" id="IPR005702">
    <property type="entry name" value="Wzc-like_C"/>
</dbReference>
<reference evidence="13" key="2">
    <citation type="journal article" date="2021" name="PeerJ">
        <title>Extensive microbial diversity within the chicken gut microbiome revealed by metagenomics and culture.</title>
        <authorList>
            <person name="Gilroy R."/>
            <person name="Ravi A."/>
            <person name="Getino M."/>
            <person name="Pursley I."/>
            <person name="Horton D.L."/>
            <person name="Alikhan N.F."/>
            <person name="Baker D."/>
            <person name="Gharbi K."/>
            <person name="Hall N."/>
            <person name="Watson M."/>
            <person name="Adriaenssens E.M."/>
            <person name="Foster-Nyarko E."/>
            <person name="Jarju S."/>
            <person name="Secka A."/>
            <person name="Antonio M."/>
            <person name="Oren A."/>
            <person name="Chaudhuri R.R."/>
            <person name="La Ragione R."/>
            <person name="Hildebrand F."/>
            <person name="Pallen M.J."/>
        </authorList>
    </citation>
    <scope>NUCLEOTIDE SEQUENCE</scope>
    <source>
        <strain evidence="13">6919</strain>
    </source>
</reference>
<sequence length="830" mass="93080">MAENINNEVIEQQGNKNDIQISDIISWTLKHKMFIALSVLICLLLGIIYVYRSQPVFQRESSVMIRTSQQGNAEIGELAAFSDLGIFNTGIDVFNEIEAFRSPILMERIVKRLGLNTIYTSKNWIGRVTDWYDKTPLKADFSKINESYNGETINSVSVKIDTDDNGKTFIFHDFKINGKDVDSNKITAPAGKPVETPAGIITVSPTLLFGNNYNGTITATNVSVKEMAKKCLKNLTAELADKKATVINFSYTDTSAKRAEDVLNTLLDVYNEDWVSYMSESAANTSKFIDERLVVIEHELNLADSDIERFKSDNKLLDVTLETAQVTQESSKYSDESFKINNQLTIAQYIREYLTDQTKALELLPSNSGIENDNVEQQISEYNKMLLERQRLVDNSSDKNPLVADLNNQLTMMRSTIQRSIDNLISTLKIQADRLSAQEDKIAGQIVSNPGKVRELLGIERQQKIKEQLYLYLLQKREENELSASIVVNNTRLLKPATGQNTPISPNKMMILAAAIILGIAIPYGYMFLSNMMDTTVRGRKDVEELDVPILGEIPQNGKVRRISRLRNMLMKDPDLDKAPEIVVKPHSRNVINEAYRVVRTNIDFMIGSTAGPQAIMVTSYNPGSGKSFTTSNLAASMALKKKSVVIVDLDIRKATLSKIIGKKSGGVTSYLNGQSGIEDIIVKNGTSIEGIDIVPVGIIPPNPSELLLTDRLAQMINELKTRYDYVFIDCPPFGIIADTSIIARVADRTIFVIRVGRFDRRALPEISEIYKNKQLPNMSILVNGSHQNTSYGYSRYGYGYGYGYGYEHRGRVNNILHYSYLADKKDQKE</sequence>
<evidence type="ECO:0000256" key="3">
    <source>
        <dbReference type="ARBA" id="ARBA00011903"/>
    </source>
</evidence>
<evidence type="ECO:0000259" key="11">
    <source>
        <dbReference type="Pfam" id="PF13614"/>
    </source>
</evidence>
<organism evidence="13 14">
    <name type="scientific">Candidatus Limisoma faecipullorum</name>
    <dbReference type="NCBI Taxonomy" id="2840854"/>
    <lineage>
        <taxon>Bacteria</taxon>
        <taxon>Pseudomonadati</taxon>
        <taxon>Bacteroidota</taxon>
        <taxon>Bacteroidia</taxon>
        <taxon>Bacteroidales</taxon>
        <taxon>Candidatus Limisoma</taxon>
    </lineage>
</organism>
<evidence type="ECO:0000256" key="1">
    <source>
        <dbReference type="ARBA" id="ARBA00007316"/>
    </source>
</evidence>
<dbReference type="GO" id="GO:0005886">
    <property type="term" value="C:plasma membrane"/>
    <property type="evidence" value="ECO:0007669"/>
    <property type="project" value="UniProtKB-ARBA"/>
</dbReference>
<gene>
    <name evidence="13" type="ORF">IAB88_06310</name>
</gene>
<dbReference type="GO" id="GO:0005524">
    <property type="term" value="F:ATP binding"/>
    <property type="evidence" value="ECO:0007669"/>
    <property type="project" value="UniProtKB-KW"/>
</dbReference>
<dbReference type="Pfam" id="PF13807">
    <property type="entry name" value="GNVR"/>
    <property type="match status" value="1"/>
</dbReference>
<dbReference type="CDD" id="cd05387">
    <property type="entry name" value="BY-kinase"/>
    <property type="match status" value="1"/>
</dbReference>
<comment type="similarity">
    <text evidence="1">Belongs to the CpsD/CapB family.</text>
</comment>
<evidence type="ECO:0000256" key="5">
    <source>
        <dbReference type="ARBA" id="ARBA00022741"/>
    </source>
</evidence>
<dbReference type="GO" id="GO:0042802">
    <property type="term" value="F:identical protein binding"/>
    <property type="evidence" value="ECO:0007669"/>
    <property type="project" value="UniProtKB-ARBA"/>
</dbReference>
<comment type="similarity">
    <text evidence="2">Belongs to the etk/wzc family.</text>
</comment>
<dbReference type="InterPro" id="IPR050445">
    <property type="entry name" value="Bact_polysacc_biosynth/exp"/>
</dbReference>
<keyword evidence="10" id="KW-0472">Membrane</keyword>
<evidence type="ECO:0000256" key="9">
    <source>
        <dbReference type="ARBA" id="ARBA00051245"/>
    </source>
</evidence>
<dbReference type="GO" id="GO:0004715">
    <property type="term" value="F:non-membrane spanning protein tyrosine kinase activity"/>
    <property type="evidence" value="ECO:0007669"/>
    <property type="project" value="UniProtKB-EC"/>
</dbReference>
<dbReference type="InterPro" id="IPR032807">
    <property type="entry name" value="GNVR"/>
</dbReference>
<evidence type="ECO:0000313" key="13">
    <source>
        <dbReference type="EMBL" id="MBO8476590.1"/>
    </source>
</evidence>
<dbReference type="InterPro" id="IPR025669">
    <property type="entry name" value="AAA_dom"/>
</dbReference>
<dbReference type="FunFam" id="3.40.50.300:FF:000527">
    <property type="entry name" value="Tyrosine-protein kinase etk"/>
    <property type="match status" value="1"/>
</dbReference>
<dbReference type="Gene3D" id="3.40.50.300">
    <property type="entry name" value="P-loop containing nucleotide triphosphate hydrolases"/>
    <property type="match status" value="1"/>
</dbReference>
<comment type="caution">
    <text evidence="13">The sequence shown here is derived from an EMBL/GenBank/DDBJ whole genome shotgun (WGS) entry which is preliminary data.</text>
</comment>
<feature type="transmembrane region" description="Helical" evidence="10">
    <location>
        <begin position="509"/>
        <end position="529"/>
    </location>
</feature>
<feature type="domain" description="AAA" evidence="11">
    <location>
        <begin position="616"/>
        <end position="766"/>
    </location>
</feature>
<keyword evidence="5" id="KW-0547">Nucleotide-binding</keyword>
<evidence type="ECO:0000256" key="7">
    <source>
        <dbReference type="ARBA" id="ARBA00022840"/>
    </source>
</evidence>
<comment type="catalytic activity">
    <reaction evidence="9">
        <text>L-tyrosyl-[protein] + ATP = O-phospho-L-tyrosyl-[protein] + ADP + H(+)</text>
        <dbReference type="Rhea" id="RHEA:10596"/>
        <dbReference type="Rhea" id="RHEA-COMP:10136"/>
        <dbReference type="Rhea" id="RHEA-COMP:20101"/>
        <dbReference type="ChEBI" id="CHEBI:15378"/>
        <dbReference type="ChEBI" id="CHEBI:30616"/>
        <dbReference type="ChEBI" id="CHEBI:46858"/>
        <dbReference type="ChEBI" id="CHEBI:61978"/>
        <dbReference type="ChEBI" id="CHEBI:456216"/>
        <dbReference type="EC" id="2.7.10.2"/>
    </reaction>
</comment>
<evidence type="ECO:0000256" key="10">
    <source>
        <dbReference type="SAM" id="Phobius"/>
    </source>
</evidence>
<keyword evidence="10" id="KW-1133">Transmembrane helix</keyword>
<evidence type="ECO:0000256" key="4">
    <source>
        <dbReference type="ARBA" id="ARBA00022679"/>
    </source>
</evidence>
<evidence type="ECO:0000313" key="14">
    <source>
        <dbReference type="Proteomes" id="UP000823598"/>
    </source>
</evidence>
<keyword evidence="8" id="KW-0829">Tyrosine-protein kinase</keyword>
<dbReference type="Proteomes" id="UP000823598">
    <property type="component" value="Unassembled WGS sequence"/>
</dbReference>
<evidence type="ECO:0000256" key="2">
    <source>
        <dbReference type="ARBA" id="ARBA00008883"/>
    </source>
</evidence>
<dbReference type="PANTHER" id="PTHR32309">
    <property type="entry name" value="TYROSINE-PROTEIN KINASE"/>
    <property type="match status" value="1"/>
</dbReference>
<feature type="domain" description="Tyrosine-protein kinase G-rich" evidence="12">
    <location>
        <begin position="454"/>
        <end position="531"/>
    </location>
</feature>
<protein>
    <recommendedName>
        <fullName evidence="3">non-specific protein-tyrosine kinase</fullName>
        <ecNumber evidence="3">2.7.10.2</ecNumber>
    </recommendedName>
</protein>
<dbReference type="AlphaFoldDB" id="A0A9D9IR07"/>
<dbReference type="PANTHER" id="PTHR32309:SF13">
    <property type="entry name" value="FERRIC ENTEROBACTIN TRANSPORT PROTEIN FEPE"/>
    <property type="match status" value="1"/>
</dbReference>
<dbReference type="EMBL" id="JADIMC010000069">
    <property type="protein sequence ID" value="MBO8476590.1"/>
    <property type="molecule type" value="Genomic_DNA"/>
</dbReference>
<proteinExistence type="inferred from homology"/>
<keyword evidence="10" id="KW-0812">Transmembrane</keyword>
<evidence type="ECO:0000256" key="8">
    <source>
        <dbReference type="ARBA" id="ARBA00023137"/>
    </source>
</evidence>
<dbReference type="InterPro" id="IPR027417">
    <property type="entry name" value="P-loop_NTPase"/>
</dbReference>
<evidence type="ECO:0000256" key="6">
    <source>
        <dbReference type="ARBA" id="ARBA00022777"/>
    </source>
</evidence>
<dbReference type="Pfam" id="PF13614">
    <property type="entry name" value="AAA_31"/>
    <property type="match status" value="1"/>
</dbReference>
<keyword evidence="7" id="KW-0067">ATP-binding</keyword>
<keyword evidence="6" id="KW-0418">Kinase</keyword>
<reference evidence="13" key="1">
    <citation type="submission" date="2020-10" db="EMBL/GenBank/DDBJ databases">
        <authorList>
            <person name="Gilroy R."/>
        </authorList>
    </citation>
    <scope>NUCLEOTIDE SEQUENCE</scope>
    <source>
        <strain evidence="13">6919</strain>
    </source>
</reference>
<keyword evidence="4 13" id="KW-0808">Transferase</keyword>
<accession>A0A9D9IR07</accession>
<dbReference type="NCBIfam" id="TIGR01007">
    <property type="entry name" value="eps_fam"/>
    <property type="match status" value="1"/>
</dbReference>
<dbReference type="EC" id="2.7.10.2" evidence="3"/>
<dbReference type="SUPFAM" id="SSF52540">
    <property type="entry name" value="P-loop containing nucleoside triphosphate hydrolases"/>
    <property type="match status" value="1"/>
</dbReference>
<feature type="transmembrane region" description="Helical" evidence="10">
    <location>
        <begin position="33"/>
        <end position="51"/>
    </location>
</feature>
<name>A0A9D9IR07_9BACT</name>
<evidence type="ECO:0000259" key="12">
    <source>
        <dbReference type="Pfam" id="PF13807"/>
    </source>
</evidence>